<keyword evidence="3" id="KW-1185">Reference proteome</keyword>
<feature type="transmembrane region" description="Helical" evidence="1">
    <location>
        <begin position="170"/>
        <end position="193"/>
    </location>
</feature>
<feature type="transmembrane region" description="Helical" evidence="1">
    <location>
        <begin position="12"/>
        <end position="31"/>
    </location>
</feature>
<protein>
    <submittedName>
        <fullName evidence="2">DUF4386 domain-containing protein</fullName>
    </submittedName>
</protein>
<dbReference type="InterPro" id="IPR025495">
    <property type="entry name" value="DUF4386"/>
</dbReference>
<reference evidence="3" key="1">
    <citation type="journal article" date="2019" name="Int. J. Syst. Evol. Microbiol.">
        <title>The Global Catalogue of Microorganisms (GCM) 10K type strain sequencing project: providing services to taxonomists for standard genome sequencing and annotation.</title>
        <authorList>
            <consortium name="The Broad Institute Genomics Platform"/>
            <consortium name="The Broad Institute Genome Sequencing Center for Infectious Disease"/>
            <person name="Wu L."/>
            <person name="Ma J."/>
        </authorList>
    </citation>
    <scope>NUCLEOTIDE SEQUENCE [LARGE SCALE GENOMIC DNA]</scope>
    <source>
        <strain evidence="3">KCTC 33676</strain>
    </source>
</reference>
<name>A0ABW5R7U6_9BACL</name>
<organism evidence="2 3">
    <name type="scientific">Marinicrinis sediminis</name>
    <dbReference type="NCBI Taxonomy" id="1652465"/>
    <lineage>
        <taxon>Bacteria</taxon>
        <taxon>Bacillati</taxon>
        <taxon>Bacillota</taxon>
        <taxon>Bacilli</taxon>
        <taxon>Bacillales</taxon>
        <taxon>Paenibacillaceae</taxon>
    </lineage>
</organism>
<gene>
    <name evidence="2" type="ORF">ACFSUC_04335</name>
</gene>
<evidence type="ECO:0000256" key="1">
    <source>
        <dbReference type="SAM" id="Phobius"/>
    </source>
</evidence>
<comment type="caution">
    <text evidence="2">The sequence shown here is derived from an EMBL/GenBank/DDBJ whole genome shotgun (WGS) entry which is preliminary data.</text>
</comment>
<keyword evidence="1" id="KW-0472">Membrane</keyword>
<evidence type="ECO:0000313" key="3">
    <source>
        <dbReference type="Proteomes" id="UP001597497"/>
    </source>
</evidence>
<dbReference type="Pfam" id="PF14329">
    <property type="entry name" value="DUF4386"/>
    <property type="match status" value="1"/>
</dbReference>
<evidence type="ECO:0000313" key="2">
    <source>
        <dbReference type="EMBL" id="MFD2670834.1"/>
    </source>
</evidence>
<dbReference type="RefSeq" id="WP_379928263.1">
    <property type="nucleotide sequence ID" value="NZ_JBHUMM010000007.1"/>
</dbReference>
<sequence length="244" mass="27257">MQQLNHRVARTAGLLYLSVIGFGVFAQFFVRKKLIEPGNAAETARQIKEHEALFRAGFVSDLMMITCYFLLALALYELFKTVHQKASALFVLFTLVGSAVLAVNMLNHFAALVLLSEPQYAAAFGTAQLHHLLLFFLDMHANGYMVAQVFFGLWLFPLGYVVFKSGYVHPIFGLLLMMGCVGYLLDFMAYFLIPGQAEWISAGTLFADLGEFSLCFLLLYKGFKPQHSGKRRSQGQKLTEDAGN</sequence>
<feature type="transmembrane region" description="Helical" evidence="1">
    <location>
        <begin position="199"/>
        <end position="220"/>
    </location>
</feature>
<dbReference type="EMBL" id="JBHUMM010000007">
    <property type="protein sequence ID" value="MFD2670834.1"/>
    <property type="molecule type" value="Genomic_DNA"/>
</dbReference>
<feature type="transmembrane region" description="Helical" evidence="1">
    <location>
        <begin position="88"/>
        <end position="113"/>
    </location>
</feature>
<keyword evidence="1" id="KW-0812">Transmembrane</keyword>
<dbReference type="Proteomes" id="UP001597497">
    <property type="component" value="Unassembled WGS sequence"/>
</dbReference>
<feature type="transmembrane region" description="Helical" evidence="1">
    <location>
        <begin position="143"/>
        <end position="163"/>
    </location>
</feature>
<keyword evidence="1" id="KW-1133">Transmembrane helix</keyword>
<feature type="transmembrane region" description="Helical" evidence="1">
    <location>
        <begin position="52"/>
        <end position="76"/>
    </location>
</feature>
<accession>A0ABW5R7U6</accession>
<proteinExistence type="predicted"/>